<dbReference type="Pfam" id="PF24309">
    <property type="entry name" value="IMEF_Flp"/>
    <property type="match status" value="1"/>
</dbReference>
<keyword evidence="2" id="KW-1185">Reference proteome</keyword>
<organism evidence="1 2">
    <name type="scientific">Marinithermofilum abyssi</name>
    <dbReference type="NCBI Taxonomy" id="1571185"/>
    <lineage>
        <taxon>Bacteria</taxon>
        <taxon>Bacillati</taxon>
        <taxon>Bacillota</taxon>
        <taxon>Bacilli</taxon>
        <taxon>Bacillales</taxon>
        <taxon>Thermoactinomycetaceae</taxon>
        <taxon>Marinithermofilum</taxon>
    </lineage>
</organism>
<protein>
    <submittedName>
        <fullName evidence="1">Uncharacterized protein</fullName>
    </submittedName>
</protein>
<dbReference type="AlphaFoldDB" id="A0A8J2VH58"/>
<reference evidence="1" key="1">
    <citation type="journal article" date="2014" name="Int. J. Syst. Evol. Microbiol.">
        <title>Complete genome sequence of Corynebacterium casei LMG S-19264T (=DSM 44701T), isolated from a smear-ripened cheese.</title>
        <authorList>
            <consortium name="US DOE Joint Genome Institute (JGI-PGF)"/>
            <person name="Walter F."/>
            <person name="Albersmeier A."/>
            <person name="Kalinowski J."/>
            <person name="Ruckert C."/>
        </authorList>
    </citation>
    <scope>NUCLEOTIDE SEQUENCE</scope>
    <source>
        <strain evidence="1">CGMCC 1.15179</strain>
    </source>
</reference>
<dbReference type="Proteomes" id="UP000625210">
    <property type="component" value="Unassembled WGS sequence"/>
</dbReference>
<dbReference type="GO" id="GO:0140315">
    <property type="term" value="F:iron ion sequestering activity"/>
    <property type="evidence" value="ECO:0007669"/>
    <property type="project" value="InterPro"/>
</dbReference>
<dbReference type="InterPro" id="IPR030909">
    <property type="entry name" value="IMEF_cargo"/>
</dbReference>
<proteinExistence type="predicted"/>
<evidence type="ECO:0000313" key="2">
    <source>
        <dbReference type="Proteomes" id="UP000625210"/>
    </source>
</evidence>
<evidence type="ECO:0000313" key="1">
    <source>
        <dbReference type="EMBL" id="GGE12126.1"/>
    </source>
</evidence>
<comment type="caution">
    <text evidence="1">The sequence shown here is derived from an EMBL/GenBank/DDBJ whole genome shotgun (WGS) entry which is preliminary data.</text>
</comment>
<dbReference type="RefSeq" id="WP_188646978.1">
    <property type="nucleotide sequence ID" value="NZ_BMHQ01000003.1"/>
</dbReference>
<dbReference type="GO" id="GO:0004322">
    <property type="term" value="F:ferroxidase activity"/>
    <property type="evidence" value="ECO:0007669"/>
    <property type="project" value="InterPro"/>
</dbReference>
<reference evidence="1" key="2">
    <citation type="submission" date="2020-09" db="EMBL/GenBank/DDBJ databases">
        <authorList>
            <person name="Sun Q."/>
            <person name="Zhou Y."/>
        </authorList>
    </citation>
    <scope>NUCLEOTIDE SEQUENCE</scope>
    <source>
        <strain evidence="1">CGMCC 1.15179</strain>
    </source>
</reference>
<sequence length="101" mass="11884">MDRRDFLLLLQDINLEKFGLHNFIEHLDLAKFELPDESIVQTLKELRDISQRDYERVKEIVSMLNEAFNQDLEPGKSEPITAFNSKRRFTVGNMINRSSTL</sequence>
<accession>A0A8J2VH58</accession>
<dbReference type="EMBL" id="BMHQ01000003">
    <property type="protein sequence ID" value="GGE12126.1"/>
    <property type="molecule type" value="Genomic_DNA"/>
</dbReference>
<gene>
    <name evidence="1" type="ORF">GCM10011571_11880</name>
</gene>
<dbReference type="GO" id="GO:0140737">
    <property type="term" value="C:encapsulin nanocompartment"/>
    <property type="evidence" value="ECO:0007669"/>
    <property type="project" value="InterPro"/>
</dbReference>
<name>A0A8J2VH58_9BACL</name>